<evidence type="ECO:0000313" key="4">
    <source>
        <dbReference type="EMBL" id="KAJ4389021.1"/>
    </source>
</evidence>
<reference evidence="4" key="1">
    <citation type="submission" date="2022-10" db="EMBL/GenBank/DDBJ databases">
        <title>Tapping the CABI collections for fungal endophytes: first genome assemblies for Collariella, Neodidymelliopsis, Ascochyta clinopodiicola, Didymella pomorum, Didymosphaeria variabile, Neocosmospora piperis and Neocucurbitaria cava.</title>
        <authorList>
            <person name="Hill R."/>
        </authorList>
    </citation>
    <scope>NUCLEOTIDE SEQUENCE</scope>
    <source>
        <strain evidence="4">IMI 355082</strain>
    </source>
</reference>
<feature type="transmembrane region" description="Helical" evidence="3">
    <location>
        <begin position="565"/>
        <end position="588"/>
    </location>
</feature>
<dbReference type="InterPro" id="IPR052599">
    <property type="entry name" value="SLC43A_AATransporter"/>
</dbReference>
<evidence type="ECO:0000256" key="3">
    <source>
        <dbReference type="SAM" id="Phobius"/>
    </source>
</evidence>
<dbReference type="Proteomes" id="UP001140453">
    <property type="component" value="Unassembled WGS sequence"/>
</dbReference>
<protein>
    <recommendedName>
        <fullName evidence="6">MFS transporter</fullName>
    </recommendedName>
</protein>
<feature type="transmembrane region" description="Helical" evidence="3">
    <location>
        <begin position="191"/>
        <end position="211"/>
    </location>
</feature>
<dbReference type="Gene3D" id="1.20.1250.20">
    <property type="entry name" value="MFS general substrate transporter like domains"/>
    <property type="match status" value="1"/>
</dbReference>
<dbReference type="PANTHER" id="PTHR20772:SF4">
    <property type="entry name" value="HYPOTHETICAL AMINO ACID TRANSPORTER (EUROFUNG)"/>
    <property type="match status" value="1"/>
</dbReference>
<gene>
    <name evidence="4" type="ORF">N0V93_006483</name>
</gene>
<feature type="transmembrane region" description="Helical" evidence="3">
    <location>
        <begin position="254"/>
        <end position="275"/>
    </location>
</feature>
<comment type="caution">
    <text evidence="4">The sequence shown here is derived from an EMBL/GenBank/DDBJ whole genome shotgun (WGS) entry which is preliminary data.</text>
</comment>
<dbReference type="GO" id="GO:0022857">
    <property type="term" value="F:transmembrane transporter activity"/>
    <property type="evidence" value="ECO:0007669"/>
    <property type="project" value="InterPro"/>
</dbReference>
<comment type="subcellular location">
    <subcellularLocation>
        <location evidence="1">Membrane</location>
        <topology evidence="1">Multi-pass membrane protein</topology>
    </subcellularLocation>
</comment>
<feature type="transmembrane region" description="Helical" evidence="3">
    <location>
        <begin position="287"/>
        <end position="308"/>
    </location>
</feature>
<dbReference type="AlphaFoldDB" id="A0A9W8YQV0"/>
<dbReference type="PANTHER" id="PTHR20772">
    <property type="entry name" value="PROTEIN FMP42"/>
    <property type="match status" value="1"/>
</dbReference>
<feature type="region of interest" description="Disordered" evidence="2">
    <location>
        <begin position="1"/>
        <end position="20"/>
    </location>
</feature>
<feature type="transmembrane region" description="Helical" evidence="3">
    <location>
        <begin position="525"/>
        <end position="545"/>
    </location>
</feature>
<feature type="transmembrane region" description="Helical" evidence="3">
    <location>
        <begin position="451"/>
        <end position="468"/>
    </location>
</feature>
<dbReference type="InterPro" id="IPR036259">
    <property type="entry name" value="MFS_trans_sf"/>
</dbReference>
<dbReference type="GO" id="GO:0000329">
    <property type="term" value="C:fungal-type vacuole membrane"/>
    <property type="evidence" value="ECO:0007669"/>
    <property type="project" value="TreeGrafter"/>
</dbReference>
<evidence type="ECO:0008006" key="6">
    <source>
        <dbReference type="Google" id="ProtNLM"/>
    </source>
</evidence>
<dbReference type="InterPro" id="IPR011701">
    <property type="entry name" value="MFS"/>
</dbReference>
<evidence type="ECO:0000313" key="5">
    <source>
        <dbReference type="Proteomes" id="UP001140453"/>
    </source>
</evidence>
<name>A0A9W8YQV0_9PEZI</name>
<feature type="transmembrane region" description="Helical" evidence="3">
    <location>
        <begin position="473"/>
        <end position="493"/>
    </location>
</feature>
<accession>A0A9W8YQV0</accession>
<evidence type="ECO:0000256" key="1">
    <source>
        <dbReference type="ARBA" id="ARBA00004141"/>
    </source>
</evidence>
<evidence type="ECO:0000256" key="2">
    <source>
        <dbReference type="SAM" id="MobiDB-lite"/>
    </source>
</evidence>
<dbReference type="EMBL" id="JAPEVB010000004">
    <property type="protein sequence ID" value="KAJ4389021.1"/>
    <property type="molecule type" value="Genomic_DNA"/>
</dbReference>
<organism evidence="4 5">
    <name type="scientific">Gnomoniopsis smithogilvyi</name>
    <dbReference type="NCBI Taxonomy" id="1191159"/>
    <lineage>
        <taxon>Eukaryota</taxon>
        <taxon>Fungi</taxon>
        <taxon>Dikarya</taxon>
        <taxon>Ascomycota</taxon>
        <taxon>Pezizomycotina</taxon>
        <taxon>Sordariomycetes</taxon>
        <taxon>Sordariomycetidae</taxon>
        <taxon>Diaporthales</taxon>
        <taxon>Gnomoniaceae</taxon>
        <taxon>Gnomoniopsis</taxon>
    </lineage>
</organism>
<sequence>MSLAQRRTTPVGINTVSSPVSEEAYLDGADGTLSPHNTGHARGSESGDNNRSSIPVEDGKEFWQALTYDPFGQAGPPQLHHYESFPPDLSDNVGAYEVSTIRRIFQVAFAILACVLASGIVCGFAALKPILIAEGVYSSLCPASYLDSETSKIPCPEQDMRLNLFFITASITLNVATVLAGYVLDNYGRRVCYLLSALILFLGGTCMAAAFHFGEKLANFDGYITGNVLLGLGGTFLFVSSYQLSNAFPRHSGLIVALVTGAFDASAAVFLFYRLAYEASSGRFHPATFFLLFALLMPALILLAEFGLMSDRAYNTHREYQAAIAHAQDHTRDAHDSDDELPSPTKVREHRANLREARLEAIETVTGDADARCADRTQARDRQAASGVQGILSNRSVGEQMANPWFVLLLVLTVAQMTRMNYFIATVRAQYRYLLGGDEEAAERVNEFFDVALPVAGVVTTPFIGVLLNTVPVWATLGVLTGLVGLLGALNCIPGSEAAGYATVVAFVLYRPLYYSAVSDYATKVFGFATFGRIYGTVICVSGLGQLIQPLLDAFTHGPLHENPIPLNIAFAVSGPVIAAALTLYVYIKTRENEAGTEEERRVLLRGGSNSDRCSGH</sequence>
<dbReference type="Pfam" id="PF07690">
    <property type="entry name" value="MFS_1"/>
    <property type="match status" value="1"/>
</dbReference>
<dbReference type="SUPFAM" id="SSF103473">
    <property type="entry name" value="MFS general substrate transporter"/>
    <property type="match status" value="1"/>
</dbReference>
<feature type="transmembrane region" description="Helical" evidence="3">
    <location>
        <begin position="499"/>
        <end position="518"/>
    </location>
</feature>
<keyword evidence="5" id="KW-1185">Reference proteome</keyword>
<dbReference type="OrthoDB" id="330047at2759"/>
<feature type="region of interest" description="Disordered" evidence="2">
    <location>
        <begin position="26"/>
        <end position="54"/>
    </location>
</feature>
<keyword evidence="3" id="KW-0472">Membrane</keyword>
<feature type="transmembrane region" description="Helical" evidence="3">
    <location>
        <begin position="405"/>
        <end position="431"/>
    </location>
</feature>
<feature type="transmembrane region" description="Helical" evidence="3">
    <location>
        <begin position="107"/>
        <end position="127"/>
    </location>
</feature>
<feature type="transmembrane region" description="Helical" evidence="3">
    <location>
        <begin position="164"/>
        <end position="184"/>
    </location>
</feature>
<feature type="transmembrane region" description="Helical" evidence="3">
    <location>
        <begin position="223"/>
        <end position="242"/>
    </location>
</feature>
<keyword evidence="3" id="KW-1133">Transmembrane helix</keyword>
<keyword evidence="3" id="KW-0812">Transmembrane</keyword>
<proteinExistence type="predicted"/>